<proteinExistence type="predicted"/>
<dbReference type="EMBL" id="LR796837">
    <property type="protein sequence ID" value="CAB4169068.1"/>
    <property type="molecule type" value="Genomic_DNA"/>
</dbReference>
<evidence type="ECO:0000313" key="1">
    <source>
        <dbReference type="EMBL" id="CAB4169068.1"/>
    </source>
</evidence>
<gene>
    <name evidence="2" type="ORF">UFOVP1516_7</name>
    <name evidence="1" type="ORF">UFOVP887_37</name>
</gene>
<accession>A0A6J7X7A3</accession>
<name>A0A6J7X7A3_9CAUD</name>
<sequence length="85" mass="9555">MPNITNIHNFKVVPKSNTSFEETEPTLDADMVLNAAVGELKEVLLIGQTINGELYVASTTGEKKALLYWIEDFKMRLMTGTYDDE</sequence>
<organism evidence="2">
    <name type="scientific">uncultured Caudovirales phage</name>
    <dbReference type="NCBI Taxonomy" id="2100421"/>
    <lineage>
        <taxon>Viruses</taxon>
        <taxon>Duplodnaviria</taxon>
        <taxon>Heunggongvirae</taxon>
        <taxon>Uroviricota</taxon>
        <taxon>Caudoviricetes</taxon>
        <taxon>Peduoviridae</taxon>
        <taxon>Maltschvirus</taxon>
        <taxon>Maltschvirus maltsch</taxon>
    </lineage>
</organism>
<reference evidence="2" key="1">
    <citation type="submission" date="2020-05" db="EMBL/GenBank/DDBJ databases">
        <authorList>
            <person name="Chiriac C."/>
            <person name="Salcher M."/>
            <person name="Ghai R."/>
            <person name="Kavagutti S V."/>
        </authorList>
    </citation>
    <scope>NUCLEOTIDE SEQUENCE</scope>
</reference>
<protein>
    <submittedName>
        <fullName evidence="2">Uncharacterized protein</fullName>
    </submittedName>
</protein>
<evidence type="ECO:0000313" key="2">
    <source>
        <dbReference type="EMBL" id="CAB5226681.1"/>
    </source>
</evidence>
<dbReference type="EMBL" id="LR798364">
    <property type="protein sequence ID" value="CAB5226681.1"/>
    <property type="molecule type" value="Genomic_DNA"/>
</dbReference>